<dbReference type="RefSeq" id="WP_140991200.1">
    <property type="nucleotide sequence ID" value="NZ_VHIQ01000007.1"/>
</dbReference>
<evidence type="ECO:0000313" key="2">
    <source>
        <dbReference type="EMBL" id="TPV31936.1"/>
    </source>
</evidence>
<organism evidence="2 3">
    <name type="scientific">Paucihalobacter ruber</name>
    <dbReference type="NCBI Taxonomy" id="2567861"/>
    <lineage>
        <taxon>Bacteria</taxon>
        <taxon>Pseudomonadati</taxon>
        <taxon>Bacteroidota</taxon>
        <taxon>Flavobacteriia</taxon>
        <taxon>Flavobacteriales</taxon>
        <taxon>Flavobacteriaceae</taxon>
        <taxon>Paucihalobacter</taxon>
    </lineage>
</organism>
<protein>
    <submittedName>
        <fullName evidence="2">Uncharacterized protein</fullName>
    </submittedName>
</protein>
<accession>A0A506PDM3</accession>
<evidence type="ECO:0000256" key="1">
    <source>
        <dbReference type="SAM" id="SignalP"/>
    </source>
</evidence>
<reference evidence="2 3" key="1">
    <citation type="submission" date="2019-06" db="EMBL/GenBank/DDBJ databases">
        <title>Flavobacteriaceae Paucihalobacterium erythroidium CWB-1, complete genome.</title>
        <authorList>
            <person name="Wu S."/>
        </authorList>
    </citation>
    <scope>NUCLEOTIDE SEQUENCE [LARGE SCALE GENOMIC DNA]</scope>
    <source>
        <strain evidence="2 3">CWB-1</strain>
    </source>
</reference>
<comment type="caution">
    <text evidence="2">The sequence shown here is derived from an EMBL/GenBank/DDBJ whole genome shotgun (WGS) entry which is preliminary data.</text>
</comment>
<evidence type="ECO:0000313" key="3">
    <source>
        <dbReference type="Proteomes" id="UP000317332"/>
    </source>
</evidence>
<sequence>MYKINLTSAFLIILFIFQSCSNDDSSSDDSYFLRVRVQNNNLSENNNVGIASSPVEECSSNDETLAFANIAFIETSTYGISAFLAHYEFSSEFDENAILSSRVIDSDLFYDFDSCFDVFDFYLDFSYNENFLEVDNSSSNVNNITNIEFIAENSQEAIYAISGNFSVTFRDIDNSPIVLTGEYRFPVYVLN</sequence>
<feature type="signal peptide" evidence="1">
    <location>
        <begin position="1"/>
        <end position="21"/>
    </location>
</feature>
<keyword evidence="3" id="KW-1185">Reference proteome</keyword>
<feature type="chain" id="PRO_5021451427" evidence="1">
    <location>
        <begin position="22"/>
        <end position="191"/>
    </location>
</feature>
<gene>
    <name evidence="2" type="ORF">FJ651_14070</name>
</gene>
<dbReference type="Proteomes" id="UP000317332">
    <property type="component" value="Unassembled WGS sequence"/>
</dbReference>
<dbReference type="AlphaFoldDB" id="A0A506PDM3"/>
<proteinExistence type="predicted"/>
<dbReference type="EMBL" id="VHIQ01000007">
    <property type="protein sequence ID" value="TPV31936.1"/>
    <property type="molecule type" value="Genomic_DNA"/>
</dbReference>
<keyword evidence="1" id="KW-0732">Signal</keyword>
<name>A0A506PDM3_9FLAO</name>
<dbReference type="PROSITE" id="PS51257">
    <property type="entry name" value="PROKAR_LIPOPROTEIN"/>
    <property type="match status" value="1"/>
</dbReference>